<dbReference type="PANTHER" id="PTHR33154">
    <property type="entry name" value="TRANSCRIPTIONAL REGULATOR, ARSR FAMILY"/>
    <property type="match status" value="1"/>
</dbReference>
<dbReference type="InterPro" id="IPR036388">
    <property type="entry name" value="WH-like_DNA-bd_sf"/>
</dbReference>
<sequence length="86" mass="9919">MEKQAKIFKALAHPLRLKIIKKLAKGELCVCKLNEDVDFSQSNLSQHLRILKEAGILNSRKEGMWMYYSIANNKVLDIISMIEEID</sequence>
<dbReference type="InterPro" id="IPR051081">
    <property type="entry name" value="HTH_MetalResp_TranReg"/>
</dbReference>
<keyword evidence="6" id="KW-1185">Reference proteome</keyword>
<comment type="caution">
    <text evidence="5">The sequence shown here is derived from an EMBL/GenBank/DDBJ whole genome shotgun (WGS) entry which is preliminary data.</text>
</comment>
<dbReference type="OrthoDB" id="9798835at2"/>
<dbReference type="PANTHER" id="PTHR33154:SF33">
    <property type="entry name" value="TRANSCRIPTIONAL REPRESSOR SDPR"/>
    <property type="match status" value="1"/>
</dbReference>
<evidence type="ECO:0000313" key="5">
    <source>
        <dbReference type="EMBL" id="KZL91445.1"/>
    </source>
</evidence>
<reference evidence="5 6" key="1">
    <citation type="submission" date="2016-04" db="EMBL/GenBank/DDBJ databases">
        <title>Genome sequence of Clostridium magnum DSM 2767.</title>
        <authorList>
            <person name="Poehlein A."/>
            <person name="Uhlig R."/>
            <person name="Fischer R."/>
            <person name="Bahl H."/>
            <person name="Daniel R."/>
        </authorList>
    </citation>
    <scope>NUCLEOTIDE SEQUENCE [LARGE SCALE GENOMIC DNA]</scope>
    <source>
        <strain evidence="5 6">DSM 2767</strain>
    </source>
</reference>
<dbReference type="InterPro" id="IPR001845">
    <property type="entry name" value="HTH_ArsR_DNA-bd_dom"/>
</dbReference>
<keyword evidence="3" id="KW-0804">Transcription</keyword>
<dbReference type="STRING" id="1121326.CLMAG_32040"/>
<dbReference type="NCBIfam" id="NF033788">
    <property type="entry name" value="HTH_metalloreg"/>
    <property type="match status" value="1"/>
</dbReference>
<dbReference type="AlphaFoldDB" id="A0A161WIC8"/>
<dbReference type="GO" id="GO:0003700">
    <property type="term" value="F:DNA-binding transcription factor activity"/>
    <property type="evidence" value="ECO:0007669"/>
    <property type="project" value="InterPro"/>
</dbReference>
<gene>
    <name evidence="5" type="primary">bigR</name>
    <name evidence="5" type="ORF">CLMAG_32040</name>
</gene>
<dbReference type="EMBL" id="LWAE01000003">
    <property type="protein sequence ID" value="KZL91445.1"/>
    <property type="molecule type" value="Genomic_DNA"/>
</dbReference>
<proteinExistence type="predicted"/>
<dbReference type="Pfam" id="PF01022">
    <property type="entry name" value="HTH_5"/>
    <property type="match status" value="1"/>
</dbReference>
<evidence type="ECO:0000259" key="4">
    <source>
        <dbReference type="PROSITE" id="PS50987"/>
    </source>
</evidence>
<dbReference type="SMART" id="SM00418">
    <property type="entry name" value="HTH_ARSR"/>
    <property type="match status" value="1"/>
</dbReference>
<dbReference type="PROSITE" id="PS50987">
    <property type="entry name" value="HTH_ARSR_2"/>
    <property type="match status" value="1"/>
</dbReference>
<evidence type="ECO:0000313" key="6">
    <source>
        <dbReference type="Proteomes" id="UP000076603"/>
    </source>
</evidence>
<dbReference type="CDD" id="cd00090">
    <property type="entry name" value="HTH_ARSR"/>
    <property type="match status" value="1"/>
</dbReference>
<keyword evidence="2" id="KW-0238">DNA-binding</keyword>
<organism evidence="5 6">
    <name type="scientific">Clostridium magnum DSM 2767</name>
    <dbReference type="NCBI Taxonomy" id="1121326"/>
    <lineage>
        <taxon>Bacteria</taxon>
        <taxon>Bacillati</taxon>
        <taxon>Bacillota</taxon>
        <taxon>Clostridia</taxon>
        <taxon>Eubacteriales</taxon>
        <taxon>Clostridiaceae</taxon>
        <taxon>Clostridium</taxon>
    </lineage>
</organism>
<protein>
    <submittedName>
        <fullName evidence="5">Biofilm growth-associated repressor</fullName>
    </submittedName>
</protein>
<accession>A0A161WIC8</accession>
<evidence type="ECO:0000256" key="1">
    <source>
        <dbReference type="ARBA" id="ARBA00023015"/>
    </source>
</evidence>
<dbReference type="InterPro" id="IPR036390">
    <property type="entry name" value="WH_DNA-bd_sf"/>
</dbReference>
<dbReference type="PRINTS" id="PR00778">
    <property type="entry name" value="HTHARSR"/>
</dbReference>
<dbReference type="InterPro" id="IPR011991">
    <property type="entry name" value="ArsR-like_HTH"/>
</dbReference>
<dbReference type="PATRIC" id="fig|1121326.3.peg.3235"/>
<evidence type="ECO:0000256" key="2">
    <source>
        <dbReference type="ARBA" id="ARBA00023125"/>
    </source>
</evidence>
<dbReference type="Proteomes" id="UP000076603">
    <property type="component" value="Unassembled WGS sequence"/>
</dbReference>
<evidence type="ECO:0000256" key="3">
    <source>
        <dbReference type="ARBA" id="ARBA00023163"/>
    </source>
</evidence>
<dbReference type="RefSeq" id="WP_066624147.1">
    <property type="nucleotide sequence ID" value="NZ_FQXL01000005.1"/>
</dbReference>
<keyword evidence="1" id="KW-0805">Transcription regulation</keyword>
<dbReference type="GO" id="GO:0003677">
    <property type="term" value="F:DNA binding"/>
    <property type="evidence" value="ECO:0007669"/>
    <property type="project" value="UniProtKB-KW"/>
</dbReference>
<feature type="domain" description="HTH arsR-type" evidence="4">
    <location>
        <begin position="1"/>
        <end position="86"/>
    </location>
</feature>
<dbReference type="Gene3D" id="1.10.10.10">
    <property type="entry name" value="Winged helix-like DNA-binding domain superfamily/Winged helix DNA-binding domain"/>
    <property type="match status" value="1"/>
</dbReference>
<name>A0A161WIC8_9CLOT</name>
<dbReference type="SUPFAM" id="SSF46785">
    <property type="entry name" value="Winged helix' DNA-binding domain"/>
    <property type="match status" value="1"/>
</dbReference>